<dbReference type="InterPro" id="IPR057403">
    <property type="entry name" value="Beta-prop_Aladin"/>
</dbReference>
<dbReference type="AlphaFoldDB" id="A0A0D2X2M3"/>
<accession>A0A0D2X2M3</accession>
<dbReference type="PROSITE" id="PS50082">
    <property type="entry name" value="WD_REPEATS_2"/>
    <property type="match status" value="1"/>
</dbReference>
<dbReference type="PhylomeDB" id="A0A0D2X2M3"/>
<dbReference type="InterPro" id="IPR045139">
    <property type="entry name" value="Aladin"/>
</dbReference>
<sequence length="739" mass="76929">MSIPTSSSSASSSSSSARQSAAKVDSLLATSMFPVSPPGTVTLCESAGTMLHERVSSNWRSEAGSTGAWLQRRLHQHDGNGNGSGDRTSPNAAAAANRATDTTTTTTTAPTTAGDGSARPKSSMVMVGLSSAQSGLSGTSSQIDVGSVEILPQSAAKDARTVFSSPFLKPRSNSMAAFAHCWYERGLAFAIEDVLVPSTLGSSSVNASGRAGSTTSTAAAAAVATTAGAGSAAAGANSNLTQAALLFARAVRFLFPSSQPLSTNELACRYMPAGWLDSSLRALAWHQHLPRLAVADTNDIVYLFDRSPSNGSSAPAVPSFRQAGSGADSPYAAGSNSQQQSSAGRWQQRGLRHPNQVDVTCMAWRPLSGVHVAVGCRNGIVLWNVPAPSVAANAGTAIASAHRVASATVLTHPGHLSVLALAWSPDGRLLASGSAVDTAIVIWDMHLDGASCTPIRRYDGAGCGNLSWSPDGNYLFAATIGNAVRLWNTRDWTCQRWVTAGGRCHTSAWLSDSSTVLFGIENDWGLYSIAQSKIVNEGVQCGIEENFSLATVPTAGKRCSFGRLLDATPSLIFILVIFILLGTDGSTRSFGGNIQSISLDPHSSRLVVSFAPPPKSAASPATSRLPSQSVDSDDDDNNDSAPGSVAEAAAAALVLRVRTTPILQFTLSGMIQGPPRAETPQFHAFFPGYEGGSLLAVNWLLGGQDKGIAAISLVPFNYVPEGVFENMRGAMNKIKTLKW</sequence>
<dbReference type="STRING" id="595528.A0A0D2X2M3"/>
<dbReference type="PANTHER" id="PTHR14494">
    <property type="entry name" value="ALADIN/ADRACALIN/AAAS"/>
    <property type="match status" value="1"/>
</dbReference>
<organism evidence="4 5">
    <name type="scientific">Capsaspora owczarzaki (strain ATCC 30864)</name>
    <dbReference type="NCBI Taxonomy" id="595528"/>
    <lineage>
        <taxon>Eukaryota</taxon>
        <taxon>Filasterea</taxon>
        <taxon>Capsaspora</taxon>
    </lineage>
</organism>
<dbReference type="PANTHER" id="PTHR14494:SF0">
    <property type="entry name" value="ALADIN"/>
    <property type="match status" value="1"/>
</dbReference>
<feature type="region of interest" description="Disordered" evidence="2">
    <location>
        <begin position="75"/>
        <end position="122"/>
    </location>
</feature>
<keyword evidence="5" id="KW-1185">Reference proteome</keyword>
<dbReference type="GO" id="GO:0005643">
    <property type="term" value="C:nuclear pore"/>
    <property type="evidence" value="ECO:0007669"/>
    <property type="project" value="TreeGrafter"/>
</dbReference>
<dbReference type="GO" id="GO:0006913">
    <property type="term" value="P:nucleocytoplasmic transport"/>
    <property type="evidence" value="ECO:0007669"/>
    <property type="project" value="TreeGrafter"/>
</dbReference>
<dbReference type="InParanoid" id="A0A0D2X2M3"/>
<dbReference type="SMART" id="SM00320">
    <property type="entry name" value="WD40"/>
    <property type="match status" value="4"/>
</dbReference>
<keyword evidence="1" id="KW-0853">WD repeat</keyword>
<evidence type="ECO:0000256" key="2">
    <source>
        <dbReference type="SAM" id="MobiDB-lite"/>
    </source>
</evidence>
<feature type="compositionally biased region" description="Low complexity" evidence="2">
    <location>
        <begin position="332"/>
        <end position="344"/>
    </location>
</feature>
<evidence type="ECO:0000313" key="5">
    <source>
        <dbReference type="Proteomes" id="UP000008743"/>
    </source>
</evidence>
<feature type="region of interest" description="Disordered" evidence="2">
    <location>
        <begin position="612"/>
        <end position="642"/>
    </location>
</feature>
<protein>
    <recommendedName>
        <fullName evidence="3">Aladin seven-bladed propeller domain-containing protein</fullName>
    </recommendedName>
</protein>
<dbReference type="InterPro" id="IPR036322">
    <property type="entry name" value="WD40_repeat_dom_sf"/>
</dbReference>
<dbReference type="OrthoDB" id="411991at2759"/>
<dbReference type="InterPro" id="IPR001680">
    <property type="entry name" value="WD40_rpt"/>
</dbReference>
<dbReference type="SUPFAM" id="SSF50978">
    <property type="entry name" value="WD40 repeat-like"/>
    <property type="match status" value="1"/>
</dbReference>
<dbReference type="InterPro" id="IPR015943">
    <property type="entry name" value="WD40/YVTN_repeat-like_dom_sf"/>
</dbReference>
<dbReference type="Pfam" id="PF25460">
    <property type="entry name" value="Beta-prop_Aladin"/>
    <property type="match status" value="1"/>
</dbReference>
<evidence type="ECO:0000313" key="4">
    <source>
        <dbReference type="EMBL" id="KJE92809.1"/>
    </source>
</evidence>
<reference evidence="5" key="1">
    <citation type="submission" date="2011-02" db="EMBL/GenBank/DDBJ databases">
        <title>The Genome Sequence of Capsaspora owczarzaki ATCC 30864.</title>
        <authorList>
            <person name="Russ C."/>
            <person name="Cuomo C."/>
            <person name="Burger G."/>
            <person name="Gray M.W."/>
            <person name="Holland P.W.H."/>
            <person name="King N."/>
            <person name="Lang F.B.F."/>
            <person name="Roger A.J."/>
            <person name="Ruiz-Trillo I."/>
            <person name="Young S.K."/>
            <person name="Zeng Q."/>
            <person name="Gargeya S."/>
            <person name="Alvarado L."/>
            <person name="Berlin A."/>
            <person name="Chapman S.B."/>
            <person name="Chen Z."/>
            <person name="Freedman E."/>
            <person name="Gellesch M."/>
            <person name="Goldberg J."/>
            <person name="Griggs A."/>
            <person name="Gujja S."/>
            <person name="Heilman E."/>
            <person name="Heiman D."/>
            <person name="Howarth C."/>
            <person name="Mehta T."/>
            <person name="Neiman D."/>
            <person name="Pearson M."/>
            <person name="Roberts A."/>
            <person name="Saif S."/>
            <person name="Shea T."/>
            <person name="Shenoy N."/>
            <person name="Sisk P."/>
            <person name="Stolte C."/>
            <person name="Sykes S."/>
            <person name="White J."/>
            <person name="Yandava C."/>
            <person name="Haas B."/>
            <person name="Nusbaum C."/>
            <person name="Birren B."/>
        </authorList>
    </citation>
    <scope>NUCLEOTIDE SEQUENCE</scope>
    <source>
        <strain evidence="5">ATCC 30864</strain>
    </source>
</reference>
<evidence type="ECO:0000259" key="3">
    <source>
        <dbReference type="Pfam" id="PF25460"/>
    </source>
</evidence>
<feature type="domain" description="Aladin seven-bladed propeller" evidence="3">
    <location>
        <begin position="351"/>
        <end position="701"/>
    </location>
</feature>
<feature type="region of interest" description="Disordered" evidence="2">
    <location>
        <begin position="309"/>
        <end position="350"/>
    </location>
</feature>
<dbReference type="Gene3D" id="2.130.10.10">
    <property type="entry name" value="YVTN repeat-like/Quinoprotein amine dehydrogenase"/>
    <property type="match status" value="1"/>
</dbReference>
<evidence type="ECO:0000256" key="1">
    <source>
        <dbReference type="PROSITE-ProRule" id="PRU00221"/>
    </source>
</evidence>
<feature type="compositionally biased region" description="Low complexity" evidence="2">
    <location>
        <begin position="87"/>
        <end position="117"/>
    </location>
</feature>
<name>A0A0D2X2M3_CAPO3</name>
<dbReference type="EMBL" id="KE346364">
    <property type="protein sequence ID" value="KJE92809.1"/>
    <property type="molecule type" value="Genomic_DNA"/>
</dbReference>
<dbReference type="Proteomes" id="UP000008743">
    <property type="component" value="Unassembled WGS sequence"/>
</dbReference>
<gene>
    <name evidence="4" type="ORF">CAOG_003709</name>
</gene>
<feature type="repeat" description="WD" evidence="1">
    <location>
        <begin position="466"/>
        <end position="490"/>
    </location>
</feature>
<dbReference type="eggNOG" id="KOG2139">
    <property type="taxonomic scope" value="Eukaryota"/>
</dbReference>
<proteinExistence type="predicted"/>